<dbReference type="InterPro" id="IPR029472">
    <property type="entry name" value="Copia-like_N"/>
</dbReference>
<protein>
    <recommendedName>
        <fullName evidence="1">Retrotransposon Copia-like N-terminal domain-containing protein</fullName>
    </recommendedName>
</protein>
<dbReference type="AlphaFoldDB" id="A0A438GAN5"/>
<dbReference type="Pfam" id="PF14244">
    <property type="entry name" value="Retrotran_gag_3"/>
    <property type="match status" value="1"/>
</dbReference>
<feature type="domain" description="Retrotransposon Copia-like N-terminal" evidence="1">
    <location>
        <begin position="88"/>
        <end position="127"/>
    </location>
</feature>
<comment type="caution">
    <text evidence="2">The sequence shown here is derived from an EMBL/GenBank/DDBJ whole genome shotgun (WGS) entry which is preliminary data.</text>
</comment>
<evidence type="ECO:0000313" key="3">
    <source>
        <dbReference type="Proteomes" id="UP000288805"/>
    </source>
</evidence>
<organism evidence="2 3">
    <name type="scientific">Vitis vinifera</name>
    <name type="common">Grape</name>
    <dbReference type="NCBI Taxonomy" id="29760"/>
    <lineage>
        <taxon>Eukaryota</taxon>
        <taxon>Viridiplantae</taxon>
        <taxon>Streptophyta</taxon>
        <taxon>Embryophyta</taxon>
        <taxon>Tracheophyta</taxon>
        <taxon>Spermatophyta</taxon>
        <taxon>Magnoliopsida</taxon>
        <taxon>eudicotyledons</taxon>
        <taxon>Gunneridae</taxon>
        <taxon>Pentapetalae</taxon>
        <taxon>rosids</taxon>
        <taxon>Vitales</taxon>
        <taxon>Vitaceae</taxon>
        <taxon>Viteae</taxon>
        <taxon>Vitis</taxon>
    </lineage>
</organism>
<evidence type="ECO:0000313" key="2">
    <source>
        <dbReference type="EMBL" id="RVW69283.1"/>
    </source>
</evidence>
<sequence>MGPTSRAQVMGLVPLDGICRRHRDDDRDLSHYFYSAPRDAASSKEFSLCLICPNGNIAFGMATNSSSSTSDIIISSSSSSHQMETSHLPITTHKLNGQNYLQWSQSILMFIRGKEKDDYITGASAAPETTASTYKSG</sequence>
<dbReference type="Proteomes" id="UP000288805">
    <property type="component" value="Unassembled WGS sequence"/>
</dbReference>
<dbReference type="EMBL" id="QGNW01000502">
    <property type="protein sequence ID" value="RVW69283.1"/>
    <property type="molecule type" value="Genomic_DNA"/>
</dbReference>
<reference evidence="2 3" key="1">
    <citation type="journal article" date="2018" name="PLoS Genet.">
        <title>Population sequencing reveals clonal diversity and ancestral inbreeding in the grapevine cultivar Chardonnay.</title>
        <authorList>
            <person name="Roach M.J."/>
            <person name="Johnson D.L."/>
            <person name="Bohlmann J."/>
            <person name="van Vuuren H.J."/>
            <person name="Jones S.J."/>
            <person name="Pretorius I.S."/>
            <person name="Schmidt S.A."/>
            <person name="Borneman A.R."/>
        </authorList>
    </citation>
    <scope>NUCLEOTIDE SEQUENCE [LARGE SCALE GENOMIC DNA]</scope>
    <source>
        <strain evidence="3">cv. Chardonnay</strain>
        <tissue evidence="2">Leaf</tissue>
    </source>
</reference>
<accession>A0A438GAN5</accession>
<name>A0A438GAN5_VITVI</name>
<evidence type="ECO:0000259" key="1">
    <source>
        <dbReference type="Pfam" id="PF14244"/>
    </source>
</evidence>
<gene>
    <name evidence="2" type="ORF">CK203_061354</name>
</gene>
<proteinExistence type="predicted"/>